<comment type="caution">
    <text evidence="2">The sequence shown here is derived from an EMBL/GenBank/DDBJ whole genome shotgun (WGS) entry which is preliminary data.</text>
</comment>
<reference evidence="2" key="1">
    <citation type="submission" date="2022-10" db="EMBL/GenBank/DDBJ databases">
        <title>Tapping the CABI collections for fungal endophytes: first genome assemblies for Collariella, Neodidymelliopsis, Ascochyta clinopodiicola, Didymella pomorum, Didymosphaeria variabile, Neocosmospora piperis and Neocucurbitaria cava.</title>
        <authorList>
            <person name="Hill R."/>
        </authorList>
    </citation>
    <scope>NUCLEOTIDE SEQUENCE</scope>
    <source>
        <strain evidence="2">IMI 355091</strain>
    </source>
</reference>
<name>A0A9W8Z5K7_9PLEO</name>
<evidence type="ECO:0000313" key="3">
    <source>
        <dbReference type="Proteomes" id="UP001140510"/>
    </source>
</evidence>
<gene>
    <name evidence="2" type="ORF">N0V91_009251</name>
</gene>
<keyword evidence="3" id="KW-1185">Reference proteome</keyword>
<evidence type="ECO:0000256" key="1">
    <source>
        <dbReference type="SAM" id="MobiDB-lite"/>
    </source>
</evidence>
<sequence>MTAGIIVQKLQEYDEPVNKHKNLESRYHQLQLELDKAKDGFGELRKKNLQQERQTKELLAPRKKVEQDEVNEKDVQEGRRASEKLDKPAKALPAVLA</sequence>
<dbReference type="AlphaFoldDB" id="A0A9W8Z5K7"/>
<dbReference type="Proteomes" id="UP001140510">
    <property type="component" value="Unassembled WGS sequence"/>
</dbReference>
<feature type="compositionally biased region" description="Basic and acidic residues" evidence="1">
    <location>
        <begin position="46"/>
        <end position="89"/>
    </location>
</feature>
<feature type="region of interest" description="Disordered" evidence="1">
    <location>
        <begin position="46"/>
        <end position="97"/>
    </location>
</feature>
<evidence type="ECO:0000313" key="2">
    <source>
        <dbReference type="EMBL" id="KAJ4399707.1"/>
    </source>
</evidence>
<protein>
    <submittedName>
        <fullName evidence="2">Uncharacterized protein</fullName>
    </submittedName>
</protein>
<proteinExistence type="predicted"/>
<accession>A0A9W8Z5K7</accession>
<organism evidence="2 3">
    <name type="scientific">Didymella pomorum</name>
    <dbReference type="NCBI Taxonomy" id="749634"/>
    <lineage>
        <taxon>Eukaryota</taxon>
        <taxon>Fungi</taxon>
        <taxon>Dikarya</taxon>
        <taxon>Ascomycota</taxon>
        <taxon>Pezizomycotina</taxon>
        <taxon>Dothideomycetes</taxon>
        <taxon>Pleosporomycetidae</taxon>
        <taxon>Pleosporales</taxon>
        <taxon>Pleosporineae</taxon>
        <taxon>Didymellaceae</taxon>
        <taxon>Didymella</taxon>
    </lineage>
</organism>
<dbReference type="EMBL" id="JAPEVA010000102">
    <property type="protein sequence ID" value="KAJ4399707.1"/>
    <property type="molecule type" value="Genomic_DNA"/>
</dbReference>